<reference evidence="2" key="1">
    <citation type="journal article" date="2014" name="Front. Microbiol.">
        <title>High frequency of phylogenetically diverse reductive dehalogenase-homologous genes in deep subseafloor sedimentary metagenomes.</title>
        <authorList>
            <person name="Kawai M."/>
            <person name="Futagami T."/>
            <person name="Toyoda A."/>
            <person name="Takaki Y."/>
            <person name="Nishi S."/>
            <person name="Hori S."/>
            <person name="Arai W."/>
            <person name="Tsubouchi T."/>
            <person name="Morono Y."/>
            <person name="Uchiyama I."/>
            <person name="Ito T."/>
            <person name="Fujiyama A."/>
            <person name="Inagaki F."/>
            <person name="Takami H."/>
        </authorList>
    </citation>
    <scope>NUCLEOTIDE SEQUENCE</scope>
    <source>
        <strain evidence="2">Expedition CK06-06</strain>
    </source>
</reference>
<gene>
    <name evidence="2" type="ORF">S01H1_64568</name>
</gene>
<dbReference type="AlphaFoldDB" id="X0X0M4"/>
<accession>X0X0M4</accession>
<proteinExistence type="predicted"/>
<dbReference type="EMBL" id="BARS01042565">
    <property type="protein sequence ID" value="GAG30228.1"/>
    <property type="molecule type" value="Genomic_DNA"/>
</dbReference>
<comment type="caution">
    <text evidence="2">The sequence shown here is derived from an EMBL/GenBank/DDBJ whole genome shotgun (WGS) entry which is preliminary data.</text>
</comment>
<dbReference type="NCBIfam" id="NF033519">
    <property type="entry name" value="transpos_ISAzo13"/>
    <property type="match status" value="1"/>
</dbReference>
<feature type="non-terminal residue" evidence="2">
    <location>
        <position position="1"/>
    </location>
</feature>
<evidence type="ECO:0000313" key="2">
    <source>
        <dbReference type="EMBL" id="GAG30228.1"/>
    </source>
</evidence>
<sequence length="251" mass="28566">KQPGFSEALAALVEPTARGDPEHPLRWTCKSTAKLAAELRKQGFQVGPRTVAKELKEQKFSLQSNRKTREGQSHPDRDAQFAHINEQVVAFQRRGQPAISVDTKKKELVGDFKNAGRQWRPCGQPEEVRVHDFPDKKLGKAIPYGVYDLTRNEGWVSVGIDHDTARFAAASIKRWWRKMGRKRYPEAKELLITADSGGSNSSRTRLWKVALQEMADALGLRLTVCHFPPGTSKWNKIEHRMFCHITQNWRG</sequence>
<dbReference type="Pfam" id="PF07592">
    <property type="entry name" value="DDE_Tnp_ISAZ013"/>
    <property type="match status" value="1"/>
</dbReference>
<feature type="region of interest" description="Disordered" evidence="1">
    <location>
        <begin position="55"/>
        <end position="78"/>
    </location>
</feature>
<protein>
    <submittedName>
        <fullName evidence="2">Uncharacterized protein</fullName>
    </submittedName>
</protein>
<dbReference type="InterPro" id="IPR011518">
    <property type="entry name" value="Transposase_36"/>
</dbReference>
<evidence type="ECO:0000256" key="1">
    <source>
        <dbReference type="SAM" id="MobiDB-lite"/>
    </source>
</evidence>
<feature type="non-terminal residue" evidence="2">
    <location>
        <position position="251"/>
    </location>
</feature>
<name>X0X0M4_9ZZZZ</name>
<feature type="compositionally biased region" description="Basic and acidic residues" evidence="1">
    <location>
        <begin position="67"/>
        <end position="78"/>
    </location>
</feature>
<organism evidence="2">
    <name type="scientific">marine sediment metagenome</name>
    <dbReference type="NCBI Taxonomy" id="412755"/>
    <lineage>
        <taxon>unclassified sequences</taxon>
        <taxon>metagenomes</taxon>
        <taxon>ecological metagenomes</taxon>
    </lineage>
</organism>